<organism evidence="2 3">
    <name type="scientific">Rhizoclosmatium globosum</name>
    <dbReference type="NCBI Taxonomy" id="329046"/>
    <lineage>
        <taxon>Eukaryota</taxon>
        <taxon>Fungi</taxon>
        <taxon>Fungi incertae sedis</taxon>
        <taxon>Chytridiomycota</taxon>
        <taxon>Chytridiomycota incertae sedis</taxon>
        <taxon>Chytridiomycetes</taxon>
        <taxon>Chytridiales</taxon>
        <taxon>Chytriomycetaceae</taxon>
        <taxon>Rhizoclosmatium</taxon>
    </lineage>
</organism>
<name>A0A1Y2B9G9_9FUNG</name>
<evidence type="ECO:0000313" key="2">
    <source>
        <dbReference type="EMBL" id="ORY31511.1"/>
    </source>
</evidence>
<dbReference type="Proteomes" id="UP000193642">
    <property type="component" value="Unassembled WGS sequence"/>
</dbReference>
<dbReference type="AlphaFoldDB" id="A0A1Y2B9G9"/>
<comment type="caution">
    <text evidence="2">The sequence shown here is derived from an EMBL/GenBank/DDBJ whole genome shotgun (WGS) entry which is preliminary data.</text>
</comment>
<evidence type="ECO:0000256" key="1">
    <source>
        <dbReference type="SAM" id="Phobius"/>
    </source>
</evidence>
<accession>A0A1Y2B9G9</accession>
<evidence type="ECO:0000313" key="3">
    <source>
        <dbReference type="Proteomes" id="UP000193642"/>
    </source>
</evidence>
<protein>
    <submittedName>
        <fullName evidence="2">Uncharacterized protein</fullName>
    </submittedName>
</protein>
<proteinExistence type="predicted"/>
<keyword evidence="3" id="KW-1185">Reference proteome</keyword>
<keyword evidence="1" id="KW-0472">Membrane</keyword>
<keyword evidence="1" id="KW-1133">Transmembrane helix</keyword>
<reference evidence="2 3" key="1">
    <citation type="submission" date="2016-07" db="EMBL/GenBank/DDBJ databases">
        <title>Pervasive Adenine N6-methylation of Active Genes in Fungi.</title>
        <authorList>
            <consortium name="DOE Joint Genome Institute"/>
            <person name="Mondo S.J."/>
            <person name="Dannebaum R.O."/>
            <person name="Kuo R.C."/>
            <person name="Labutti K."/>
            <person name="Haridas S."/>
            <person name="Kuo A."/>
            <person name="Salamov A."/>
            <person name="Ahrendt S.R."/>
            <person name="Lipzen A."/>
            <person name="Sullivan W."/>
            <person name="Andreopoulos W.B."/>
            <person name="Clum A."/>
            <person name="Lindquist E."/>
            <person name="Daum C."/>
            <person name="Ramamoorthy G.K."/>
            <person name="Gryganskyi A."/>
            <person name="Culley D."/>
            <person name="Magnuson J.K."/>
            <person name="James T.Y."/>
            <person name="O'Malley M.A."/>
            <person name="Stajich J.E."/>
            <person name="Spatafora J.W."/>
            <person name="Visel A."/>
            <person name="Grigoriev I.V."/>
        </authorList>
    </citation>
    <scope>NUCLEOTIDE SEQUENCE [LARGE SCALE GENOMIC DNA]</scope>
    <source>
        <strain evidence="2 3">JEL800</strain>
    </source>
</reference>
<keyword evidence="1" id="KW-0812">Transmembrane</keyword>
<feature type="transmembrane region" description="Helical" evidence="1">
    <location>
        <begin position="54"/>
        <end position="73"/>
    </location>
</feature>
<sequence length="79" mass="9113">MVTGVEITSGLTPEFSVVFWETLFTPSVYYFGDQVWDLRSSSKFCSIESTIHSLFLHFTVLSLYYSTLLHFHVAQRLKA</sequence>
<gene>
    <name evidence="2" type="ORF">BCR33DRAFT_543921</name>
</gene>
<dbReference type="EMBL" id="MCGO01000076">
    <property type="protein sequence ID" value="ORY31511.1"/>
    <property type="molecule type" value="Genomic_DNA"/>
</dbReference>